<evidence type="ECO:0000313" key="4">
    <source>
        <dbReference type="Proteomes" id="UP000233766"/>
    </source>
</evidence>
<proteinExistence type="predicted"/>
<dbReference type="OrthoDB" id="9997030at2"/>
<gene>
    <name evidence="3" type="ORF">ATK86_4840</name>
</gene>
<dbReference type="Proteomes" id="UP000233766">
    <property type="component" value="Unassembled WGS sequence"/>
</dbReference>
<keyword evidence="2" id="KW-0732">Signal</keyword>
<dbReference type="EMBL" id="PJMW01000002">
    <property type="protein sequence ID" value="PKV80415.1"/>
    <property type="molecule type" value="Genomic_DNA"/>
</dbReference>
<sequence length="89" mass="9452">MPVIIVVTIACAVLGALSLFAASVAETRANRALHDSRSCFVGDGNPTNSFFTHRDRHDRLHRLSNQLLILSAVVSLAATGSAVYAVAVF</sequence>
<protein>
    <submittedName>
        <fullName evidence="3">Uncharacterized protein</fullName>
    </submittedName>
</protein>
<name>A0A2N3VFQ2_9NOCA</name>
<keyword evidence="4" id="KW-1185">Reference proteome</keyword>
<dbReference type="RefSeq" id="WP_101466357.1">
    <property type="nucleotide sequence ID" value="NZ_PJMW01000002.1"/>
</dbReference>
<accession>A0A2N3VFQ2</accession>
<dbReference type="AlphaFoldDB" id="A0A2N3VFQ2"/>
<evidence type="ECO:0000313" key="3">
    <source>
        <dbReference type="EMBL" id="PKV80415.1"/>
    </source>
</evidence>
<keyword evidence="1" id="KW-0812">Transmembrane</keyword>
<comment type="caution">
    <text evidence="3">The sequence shown here is derived from an EMBL/GenBank/DDBJ whole genome shotgun (WGS) entry which is preliminary data.</text>
</comment>
<feature type="transmembrane region" description="Helical" evidence="1">
    <location>
        <begin position="67"/>
        <end position="87"/>
    </location>
</feature>
<feature type="signal peptide" evidence="2">
    <location>
        <begin position="1"/>
        <end position="21"/>
    </location>
</feature>
<keyword evidence="1" id="KW-0472">Membrane</keyword>
<reference evidence="3 4" key="1">
    <citation type="submission" date="2017-12" db="EMBL/GenBank/DDBJ databases">
        <title>Sequencing the genomes of 1000 Actinobacteria strains.</title>
        <authorList>
            <person name="Klenk H.-P."/>
        </authorList>
    </citation>
    <scope>NUCLEOTIDE SEQUENCE [LARGE SCALE GENOMIC DNA]</scope>
    <source>
        <strain evidence="3 4">DSM 44489</strain>
    </source>
</reference>
<evidence type="ECO:0000256" key="1">
    <source>
        <dbReference type="SAM" id="Phobius"/>
    </source>
</evidence>
<keyword evidence="1" id="KW-1133">Transmembrane helix</keyword>
<evidence type="ECO:0000256" key="2">
    <source>
        <dbReference type="SAM" id="SignalP"/>
    </source>
</evidence>
<feature type="chain" id="PRO_5014878477" evidence="2">
    <location>
        <begin position="22"/>
        <end position="89"/>
    </location>
</feature>
<organism evidence="3 4">
    <name type="scientific">Nocardia fluminea</name>
    <dbReference type="NCBI Taxonomy" id="134984"/>
    <lineage>
        <taxon>Bacteria</taxon>
        <taxon>Bacillati</taxon>
        <taxon>Actinomycetota</taxon>
        <taxon>Actinomycetes</taxon>
        <taxon>Mycobacteriales</taxon>
        <taxon>Nocardiaceae</taxon>
        <taxon>Nocardia</taxon>
    </lineage>
</organism>